<evidence type="ECO:0000313" key="1">
    <source>
        <dbReference type="EMBL" id="CAF89220.1"/>
    </source>
</evidence>
<feature type="non-terminal residue" evidence="1">
    <location>
        <position position="1"/>
    </location>
</feature>
<accession>Q4TD12</accession>
<reference evidence="1" key="1">
    <citation type="journal article" date="2004" name="Nature">
        <title>Genome duplication in the teleost fish Tetraodon nigroviridis reveals the early vertebrate proto-karyotype.</title>
        <authorList>
            <person name="Jaillon O."/>
            <person name="Aury J.-M."/>
            <person name="Brunet F."/>
            <person name="Petit J.-L."/>
            <person name="Stange-Thomann N."/>
            <person name="Mauceli E."/>
            <person name="Bouneau L."/>
            <person name="Fischer C."/>
            <person name="Ozouf-Costaz C."/>
            <person name="Bernot A."/>
            <person name="Nicaud S."/>
            <person name="Jaffe D."/>
            <person name="Fisher S."/>
            <person name="Lutfalla G."/>
            <person name="Dossat C."/>
            <person name="Segurens B."/>
            <person name="Dasilva C."/>
            <person name="Salanoubat M."/>
            <person name="Levy M."/>
            <person name="Boudet N."/>
            <person name="Castellano S."/>
            <person name="Anthouard V."/>
            <person name="Jubin C."/>
            <person name="Castelli V."/>
            <person name="Katinka M."/>
            <person name="Vacherie B."/>
            <person name="Biemont C."/>
            <person name="Skalli Z."/>
            <person name="Cattolico L."/>
            <person name="Poulain J."/>
            <person name="De Berardinis V."/>
            <person name="Cruaud C."/>
            <person name="Duprat S."/>
            <person name="Brottier P."/>
            <person name="Coutanceau J.-P."/>
            <person name="Gouzy J."/>
            <person name="Parra G."/>
            <person name="Lardier G."/>
            <person name="Chapple C."/>
            <person name="McKernan K.J."/>
            <person name="McEwan P."/>
            <person name="Bosak S."/>
            <person name="Kellis M."/>
            <person name="Volff J.-N."/>
            <person name="Guigo R."/>
            <person name="Zody M.C."/>
            <person name="Mesirov J."/>
            <person name="Lindblad-Toh K."/>
            <person name="Birren B."/>
            <person name="Nusbaum C."/>
            <person name="Kahn D."/>
            <person name="Robinson-Rechavi M."/>
            <person name="Laudet V."/>
            <person name="Schachter V."/>
            <person name="Quetier F."/>
            <person name="Saurin W."/>
            <person name="Scarpelli C."/>
            <person name="Wincker P."/>
            <person name="Lander E.S."/>
            <person name="Weissenbach J."/>
            <person name="Roest Crollius H."/>
        </authorList>
    </citation>
    <scope>NUCLEOTIDE SEQUENCE [LARGE SCALE GENOMIC DNA]</scope>
</reference>
<protein>
    <submittedName>
        <fullName evidence="1">(spotted green pufferfish) hypothetical protein</fullName>
    </submittedName>
</protein>
<proteinExistence type="predicted"/>
<reference evidence="1" key="2">
    <citation type="submission" date="2004-02" db="EMBL/GenBank/DDBJ databases">
        <authorList>
            <consortium name="Genoscope"/>
            <consortium name="Whitehead Institute Centre for Genome Research"/>
        </authorList>
    </citation>
    <scope>NUCLEOTIDE SEQUENCE</scope>
</reference>
<dbReference type="EMBL" id="CAAE01006585">
    <property type="protein sequence ID" value="CAF89220.1"/>
    <property type="molecule type" value="Genomic_DNA"/>
</dbReference>
<name>Q4TD12_TETNG</name>
<dbReference type="OrthoDB" id="8885376at2759"/>
<gene>
    <name evidence="1" type="ORF">GSTENG00003044001</name>
</gene>
<organism evidence="1">
    <name type="scientific">Tetraodon nigroviridis</name>
    <name type="common">Spotted green pufferfish</name>
    <name type="synonym">Chelonodon nigroviridis</name>
    <dbReference type="NCBI Taxonomy" id="99883"/>
    <lineage>
        <taxon>Eukaryota</taxon>
        <taxon>Metazoa</taxon>
        <taxon>Chordata</taxon>
        <taxon>Craniata</taxon>
        <taxon>Vertebrata</taxon>
        <taxon>Euteleostomi</taxon>
        <taxon>Actinopterygii</taxon>
        <taxon>Neopterygii</taxon>
        <taxon>Teleostei</taxon>
        <taxon>Neoteleostei</taxon>
        <taxon>Acanthomorphata</taxon>
        <taxon>Eupercaria</taxon>
        <taxon>Tetraodontiformes</taxon>
        <taxon>Tetradontoidea</taxon>
        <taxon>Tetraodontidae</taxon>
        <taxon>Tetraodon</taxon>
    </lineage>
</organism>
<dbReference type="AlphaFoldDB" id="Q4TD12"/>
<sequence length="73" mass="7996">TSVTIEIKYQSMDSLGTVWSDGEFLDLPDDPDGMFTFETDSLLSGQSRGSGTSPGRSLQGSIPTFRKYVLLKM</sequence>
<comment type="caution">
    <text evidence="1">The sequence shown here is derived from an EMBL/GenBank/DDBJ whole genome shotgun (WGS) entry which is preliminary data.</text>
</comment>
<dbReference type="KEGG" id="tng:GSTEN00003044G001"/>